<dbReference type="AlphaFoldDB" id="A0A8J7PBK1"/>
<gene>
    <name evidence="2" type="ORF">J0M35_05145</name>
</gene>
<sequence>MSNLEASAHKHHKRDDAKDIAASQHAWELWKSSDPRDWDKALDERERINKTNPKAWKKAMHDIDEQEEQQKHKPHVQVKAQADQPKLAKAKETELPPLQIEAENVNIVHPGYAPESKFAPKTPASPAFDRAYNQPKPEFYGLDLGVLRAGVNSNGSLDLGVNIGIAKTDLQVGLENRVDAEFMPIGGPLHARAGAGVGVNRDGFHSEVGAGANFFNVVNGDADFGAKLGRDTGVDGDVRGKVFPVEVQADAGAGVGPDGVDAYTGANVDVLDQAGVRSGAHFSINDQNSSAGVGVGLQAGEDVLDFGPAIYSDGNSTIRPNIHLDRGNVEDRTFYPTGDRIRDRLD</sequence>
<reference evidence="2" key="1">
    <citation type="submission" date="2021-02" db="EMBL/GenBank/DDBJ databases">
        <title>Genome-Resolved Metagenomics of a Microbial Community Performing Photosynthetic Biological Nutrient Removal.</title>
        <authorList>
            <person name="Mcdaniel E.A."/>
        </authorList>
    </citation>
    <scope>NUCLEOTIDE SEQUENCE</scope>
    <source>
        <strain evidence="2">UWPOB_OBS1</strain>
    </source>
</reference>
<evidence type="ECO:0000256" key="1">
    <source>
        <dbReference type="SAM" id="MobiDB-lite"/>
    </source>
</evidence>
<feature type="compositionally biased region" description="Basic and acidic residues" evidence="1">
    <location>
        <begin position="59"/>
        <end position="71"/>
    </location>
</feature>
<comment type="caution">
    <text evidence="2">The sequence shown here is derived from an EMBL/GenBank/DDBJ whole genome shotgun (WGS) entry which is preliminary data.</text>
</comment>
<proteinExistence type="predicted"/>
<protein>
    <submittedName>
        <fullName evidence="2">Uncharacterized protein</fullName>
    </submittedName>
</protein>
<dbReference type="EMBL" id="JAFLCK010000005">
    <property type="protein sequence ID" value="MBN8659726.1"/>
    <property type="molecule type" value="Genomic_DNA"/>
</dbReference>
<feature type="region of interest" description="Disordered" evidence="1">
    <location>
        <begin position="1"/>
        <end position="85"/>
    </location>
</feature>
<dbReference type="Proteomes" id="UP000664277">
    <property type="component" value="Unassembled WGS sequence"/>
</dbReference>
<feature type="compositionally biased region" description="Basic and acidic residues" evidence="1">
    <location>
        <begin position="31"/>
        <end position="49"/>
    </location>
</feature>
<organism evidence="2 3">
    <name type="scientific">Candidatus Obscuribacter phosphatis</name>
    <dbReference type="NCBI Taxonomy" id="1906157"/>
    <lineage>
        <taxon>Bacteria</taxon>
        <taxon>Bacillati</taxon>
        <taxon>Candidatus Melainabacteria</taxon>
        <taxon>Candidatus Obscuribacterales</taxon>
        <taxon>Candidatus Obscuribacteraceae</taxon>
        <taxon>Candidatus Obscuribacter</taxon>
    </lineage>
</organism>
<evidence type="ECO:0000313" key="3">
    <source>
        <dbReference type="Proteomes" id="UP000664277"/>
    </source>
</evidence>
<name>A0A8J7PBK1_9BACT</name>
<evidence type="ECO:0000313" key="2">
    <source>
        <dbReference type="EMBL" id="MBN8659726.1"/>
    </source>
</evidence>
<accession>A0A8J7PBK1</accession>